<keyword evidence="11" id="KW-1185">Reference proteome</keyword>
<dbReference type="InterPro" id="IPR017588">
    <property type="entry name" value="UacT-like"/>
</dbReference>
<evidence type="ECO:0000256" key="6">
    <source>
        <dbReference type="ARBA" id="ARBA00022989"/>
    </source>
</evidence>
<dbReference type="EMBL" id="WOGT01000014">
    <property type="protein sequence ID" value="MUN56075.1"/>
    <property type="molecule type" value="Genomic_DNA"/>
</dbReference>
<keyword evidence="4" id="KW-1003">Cell membrane</keyword>
<feature type="transmembrane region" description="Helical" evidence="9">
    <location>
        <begin position="185"/>
        <end position="202"/>
    </location>
</feature>
<feature type="transmembrane region" description="Helical" evidence="9">
    <location>
        <begin position="335"/>
        <end position="354"/>
    </location>
</feature>
<feature type="transmembrane region" description="Helical" evidence="9">
    <location>
        <begin position="66"/>
        <end position="83"/>
    </location>
</feature>
<proteinExistence type="inferred from homology"/>
<dbReference type="NCBIfam" id="NF037981">
    <property type="entry name" value="NCS2_1"/>
    <property type="match status" value="1"/>
</dbReference>
<keyword evidence="7 9" id="KW-0472">Membrane</keyword>
<feature type="transmembrane region" description="Helical" evidence="9">
    <location>
        <begin position="95"/>
        <end position="114"/>
    </location>
</feature>
<dbReference type="Pfam" id="PF00860">
    <property type="entry name" value="Xan_ur_permease"/>
    <property type="match status" value="1"/>
</dbReference>
<dbReference type="InterPro" id="IPR006043">
    <property type="entry name" value="NCS2"/>
</dbReference>
<evidence type="ECO:0000313" key="10">
    <source>
        <dbReference type="EMBL" id="MUN56075.1"/>
    </source>
</evidence>
<comment type="similarity">
    <text evidence="2">Belongs to the nucleobase:cation symporter-2 (NCS2) (TC 2.A.40) family.</text>
</comment>
<evidence type="ECO:0000256" key="5">
    <source>
        <dbReference type="ARBA" id="ARBA00022692"/>
    </source>
</evidence>
<feature type="region of interest" description="Disordered" evidence="8">
    <location>
        <begin position="489"/>
        <end position="510"/>
    </location>
</feature>
<dbReference type="AlphaFoldDB" id="A0A7M3SWB0"/>
<feature type="transmembrane region" description="Helical" evidence="9">
    <location>
        <begin position="214"/>
        <end position="231"/>
    </location>
</feature>
<feature type="transmembrane region" description="Helical" evidence="9">
    <location>
        <begin position="422"/>
        <end position="444"/>
    </location>
</feature>
<evidence type="ECO:0000256" key="7">
    <source>
        <dbReference type="ARBA" id="ARBA00023136"/>
    </source>
</evidence>
<protein>
    <submittedName>
        <fullName evidence="10">Purine permease</fullName>
    </submittedName>
</protein>
<keyword evidence="3" id="KW-0813">Transport</keyword>
<dbReference type="NCBIfam" id="TIGR03173">
    <property type="entry name" value="pbuX"/>
    <property type="match status" value="1"/>
</dbReference>
<accession>A0A7M3SWB0</accession>
<dbReference type="OrthoDB" id="9805749at2"/>
<evidence type="ECO:0000313" key="11">
    <source>
        <dbReference type="Proteomes" id="UP000462152"/>
    </source>
</evidence>
<feature type="transmembrane region" description="Helical" evidence="9">
    <location>
        <begin position="258"/>
        <end position="286"/>
    </location>
</feature>
<evidence type="ECO:0000256" key="9">
    <source>
        <dbReference type="SAM" id="Phobius"/>
    </source>
</evidence>
<dbReference type="Proteomes" id="UP000462152">
    <property type="component" value="Unassembled WGS sequence"/>
</dbReference>
<name>A0A7M3SWB0_9MICC</name>
<reference evidence="10 11" key="1">
    <citation type="submission" date="2019-12" db="EMBL/GenBank/DDBJ databases">
        <authorList>
            <person name="Li J."/>
            <person name="Shi Y."/>
            <person name="Xu G."/>
            <person name="Xiao D."/>
            <person name="Ran X."/>
        </authorList>
    </citation>
    <scope>NUCLEOTIDE SEQUENCE [LARGE SCALE GENOMIC DNA]</scope>
    <source>
        <strain evidence="10 11">JCM 15915</strain>
    </source>
</reference>
<feature type="region of interest" description="Disordered" evidence="8">
    <location>
        <begin position="1"/>
        <end position="23"/>
    </location>
</feature>
<evidence type="ECO:0000256" key="8">
    <source>
        <dbReference type="SAM" id="MobiDB-lite"/>
    </source>
</evidence>
<feature type="transmembrane region" description="Helical" evidence="9">
    <location>
        <begin position="393"/>
        <end position="410"/>
    </location>
</feature>
<feature type="transmembrane region" description="Helical" evidence="9">
    <location>
        <begin position="147"/>
        <end position="165"/>
    </location>
</feature>
<keyword evidence="6 9" id="KW-1133">Transmembrane helix</keyword>
<sequence length="536" mass="55695">MMSSQKIPRSGGRSSIPASSDRPEDAWLPVGKLITFGFQHVLTMYGGIIAVPLVVANAMHLSPGRSAIMVTASLFVGGLATILQSVGVPFLGAKLPVVQGVTFGGVATMLAILATPGSDITTVLGAVIVASIIGLLIAPFFASVVRFLPPVVTGTVIAGIGLSLVPVASDWAMGGDSESGDYGSMPHVILAFVTLAVTLFFSKIGSAALSRLSILLGLVLGTIVGIFMGLTDFSEVGDGAWAALPEFFGFGWPTFDPAAIISMVIVILVAMTESVANLLAVGEVVGSRVGRRRISRGLRADMLSSAVAPVFGSFTQTAFSQNIGLIALTGVRSRFVVATGGVILVIMGLLPILGQVVAAIPMPVLGGAGMVLFGTVAGSGIRTLKSVPFEGNMNLVIVSVSLAFGMVPVVQPDIYEGFPSWFQTIFTSGISSTAFMAVLLNLVFNELHLGNPKGASVFAARPVRYMTSSDLQKLQEGDVVTDGKLLDRDGEEVPTVPDSRTEEIRQAIDSGEVTDTSEIRLILDGTKKTPADRTGN</sequence>
<dbReference type="PANTHER" id="PTHR42810">
    <property type="entry name" value="PURINE PERMEASE C1399.01C-RELATED"/>
    <property type="match status" value="1"/>
</dbReference>
<evidence type="ECO:0000256" key="4">
    <source>
        <dbReference type="ARBA" id="ARBA00022475"/>
    </source>
</evidence>
<dbReference type="PANTHER" id="PTHR42810:SF4">
    <property type="entry name" value="URIC ACID TRANSPORTER UACT"/>
    <property type="match status" value="1"/>
</dbReference>
<feature type="compositionally biased region" description="Polar residues" evidence="8">
    <location>
        <begin position="1"/>
        <end position="18"/>
    </location>
</feature>
<dbReference type="NCBIfam" id="TIGR00801">
    <property type="entry name" value="ncs2"/>
    <property type="match status" value="1"/>
</dbReference>
<keyword evidence="5 9" id="KW-0812">Transmembrane</keyword>
<feature type="transmembrane region" description="Helical" evidence="9">
    <location>
        <begin position="42"/>
        <end position="60"/>
    </location>
</feature>
<dbReference type="GO" id="GO:0005886">
    <property type="term" value="C:plasma membrane"/>
    <property type="evidence" value="ECO:0007669"/>
    <property type="project" value="UniProtKB-SubCell"/>
</dbReference>
<comment type="caution">
    <text evidence="10">The sequence shown here is derived from an EMBL/GenBank/DDBJ whole genome shotgun (WGS) entry which is preliminary data.</text>
</comment>
<evidence type="ECO:0000256" key="1">
    <source>
        <dbReference type="ARBA" id="ARBA00004651"/>
    </source>
</evidence>
<feature type="transmembrane region" description="Helical" evidence="9">
    <location>
        <begin position="120"/>
        <end position="140"/>
    </location>
</feature>
<evidence type="ECO:0000256" key="2">
    <source>
        <dbReference type="ARBA" id="ARBA00008821"/>
    </source>
</evidence>
<organism evidence="10 11">
    <name type="scientific">Rothia koreensis</name>
    <dbReference type="NCBI Taxonomy" id="592378"/>
    <lineage>
        <taxon>Bacteria</taxon>
        <taxon>Bacillati</taxon>
        <taxon>Actinomycetota</taxon>
        <taxon>Actinomycetes</taxon>
        <taxon>Micrococcales</taxon>
        <taxon>Micrococcaceae</taxon>
        <taxon>Rothia</taxon>
    </lineage>
</organism>
<evidence type="ECO:0000256" key="3">
    <source>
        <dbReference type="ARBA" id="ARBA00022448"/>
    </source>
</evidence>
<dbReference type="InterPro" id="IPR006042">
    <property type="entry name" value="Xan_ur_permease"/>
</dbReference>
<dbReference type="GO" id="GO:0042907">
    <property type="term" value="F:xanthine transmembrane transporter activity"/>
    <property type="evidence" value="ECO:0007669"/>
    <property type="project" value="TreeGrafter"/>
</dbReference>
<feature type="transmembrane region" description="Helical" evidence="9">
    <location>
        <begin position="360"/>
        <end position="381"/>
    </location>
</feature>
<gene>
    <name evidence="10" type="ORF">GMA10_12800</name>
</gene>
<dbReference type="PROSITE" id="PS01116">
    <property type="entry name" value="XANTH_URACIL_PERMASE"/>
    <property type="match status" value="1"/>
</dbReference>
<comment type="subcellular location">
    <subcellularLocation>
        <location evidence="1">Cell membrane</location>
        <topology evidence="1">Multi-pass membrane protein</topology>
    </subcellularLocation>
</comment>